<gene>
    <name evidence="1" type="primary">MLCB1779.40</name>
</gene>
<evidence type="ECO:0000313" key="1">
    <source>
        <dbReference type="EMBL" id="CAB11021.1"/>
    </source>
</evidence>
<organism evidence="1">
    <name type="scientific">Mycobacterium leprae</name>
    <dbReference type="NCBI Taxonomy" id="1769"/>
    <lineage>
        <taxon>Bacteria</taxon>
        <taxon>Bacillati</taxon>
        <taxon>Actinomycetota</taxon>
        <taxon>Actinomycetes</taxon>
        <taxon>Mycobacteriales</taxon>
        <taxon>Mycobacteriaceae</taxon>
        <taxon>Mycobacterium</taxon>
    </lineage>
</organism>
<reference evidence="1" key="2">
    <citation type="submission" date="1997-08" db="EMBL/GenBank/DDBJ databases">
        <authorList>
            <person name="Hamlin N."/>
            <person name="Churcher C.M."/>
        </authorList>
    </citation>
    <scope>NUCLEOTIDE SEQUENCE</scope>
</reference>
<accession>O32900</accession>
<reference evidence="1" key="3">
    <citation type="submission" date="1997-08" db="EMBL/GenBank/DDBJ databases">
        <authorList>
            <person name="Parkhill J."/>
            <person name="Barrell B.G."/>
            <person name="Rajandream M.A."/>
        </authorList>
    </citation>
    <scope>NUCLEOTIDE SEQUENCE</scope>
</reference>
<dbReference type="AlphaFoldDB" id="O32900"/>
<proteinExistence type="predicted"/>
<protein>
    <submittedName>
        <fullName evidence="1">Uncharacterized protein</fullName>
    </submittedName>
</protein>
<dbReference type="PIR" id="T45328">
    <property type="entry name" value="T45328"/>
</dbReference>
<dbReference type="EMBL" id="Z98271">
    <property type="protein sequence ID" value="CAB11021.1"/>
    <property type="molecule type" value="Genomic_DNA"/>
</dbReference>
<sequence>MVIDNGVEHYRHVIRNNRRDHPLAAGATNRAKLVVQVASTPTVAPVFPSDRLDNQFEIIRLVSGADLRARYRRCAESRPQATFLEHLFRDGLSRPRGIIRRDDLRLRAKTSSPMLPSSIRVKCRDAAVEVWTTLHSIPNVKNTLAFLA</sequence>
<reference evidence="1" key="1">
    <citation type="journal article" date="1993" name="Mol. Microbiol.">
        <title>Use of an ordered cosmid library to deduce the genomic organization of Mycobacterium leprae.</title>
        <authorList>
            <person name="Eiglmeier K."/>
            <person name="Honore N."/>
            <person name="Woods S.A."/>
            <person name="Caudron B."/>
            <person name="Cole S.T."/>
        </authorList>
    </citation>
    <scope>NUCLEOTIDE SEQUENCE</scope>
</reference>
<name>O32900_MYCLR</name>